<comment type="caution">
    <text evidence="2">The sequence shown here is derived from an EMBL/GenBank/DDBJ whole genome shotgun (WGS) entry which is preliminary data.</text>
</comment>
<dbReference type="AlphaFoldDB" id="A0A401Q0M4"/>
<name>A0A401Q0M4_SCYTO</name>
<feature type="region of interest" description="Disordered" evidence="1">
    <location>
        <begin position="45"/>
        <end position="71"/>
    </location>
</feature>
<organism evidence="2 3">
    <name type="scientific">Scyliorhinus torazame</name>
    <name type="common">Cloudy catshark</name>
    <name type="synonym">Catulus torazame</name>
    <dbReference type="NCBI Taxonomy" id="75743"/>
    <lineage>
        <taxon>Eukaryota</taxon>
        <taxon>Metazoa</taxon>
        <taxon>Chordata</taxon>
        <taxon>Craniata</taxon>
        <taxon>Vertebrata</taxon>
        <taxon>Chondrichthyes</taxon>
        <taxon>Elasmobranchii</taxon>
        <taxon>Galeomorphii</taxon>
        <taxon>Galeoidea</taxon>
        <taxon>Carcharhiniformes</taxon>
        <taxon>Scyliorhinidae</taxon>
        <taxon>Scyliorhinus</taxon>
    </lineage>
</organism>
<proteinExistence type="predicted"/>
<reference evidence="2 3" key="1">
    <citation type="journal article" date="2018" name="Nat. Ecol. Evol.">
        <title>Shark genomes provide insights into elasmobranch evolution and the origin of vertebrates.</title>
        <authorList>
            <person name="Hara Y"/>
            <person name="Yamaguchi K"/>
            <person name="Onimaru K"/>
            <person name="Kadota M"/>
            <person name="Koyanagi M"/>
            <person name="Keeley SD"/>
            <person name="Tatsumi K"/>
            <person name="Tanaka K"/>
            <person name="Motone F"/>
            <person name="Kageyama Y"/>
            <person name="Nozu R"/>
            <person name="Adachi N"/>
            <person name="Nishimura O"/>
            <person name="Nakagawa R"/>
            <person name="Tanegashima C"/>
            <person name="Kiyatake I"/>
            <person name="Matsumoto R"/>
            <person name="Murakumo K"/>
            <person name="Nishida K"/>
            <person name="Terakita A"/>
            <person name="Kuratani S"/>
            <person name="Sato K"/>
            <person name="Hyodo S Kuraku.S."/>
        </authorList>
    </citation>
    <scope>NUCLEOTIDE SEQUENCE [LARGE SCALE GENOMIC DNA]</scope>
</reference>
<evidence type="ECO:0000256" key="1">
    <source>
        <dbReference type="SAM" id="MobiDB-lite"/>
    </source>
</evidence>
<protein>
    <submittedName>
        <fullName evidence="2">Uncharacterized protein</fullName>
    </submittedName>
</protein>
<gene>
    <name evidence="2" type="ORF">scyTo_0017798</name>
</gene>
<dbReference type="EMBL" id="BFAA01011875">
    <property type="protein sequence ID" value="GCB78890.1"/>
    <property type="molecule type" value="Genomic_DNA"/>
</dbReference>
<evidence type="ECO:0000313" key="2">
    <source>
        <dbReference type="EMBL" id="GCB78890.1"/>
    </source>
</evidence>
<sequence length="71" mass="7608">MPMEEEGAALPTAATLVSMVALEAGQFFMARESSATLELTFPSSWRGPGGREGQIAAELRATPPARRKRCN</sequence>
<dbReference type="Proteomes" id="UP000288216">
    <property type="component" value="Unassembled WGS sequence"/>
</dbReference>
<accession>A0A401Q0M4</accession>
<keyword evidence="3" id="KW-1185">Reference proteome</keyword>
<evidence type="ECO:0000313" key="3">
    <source>
        <dbReference type="Proteomes" id="UP000288216"/>
    </source>
</evidence>